<feature type="compositionally biased region" description="Pro residues" evidence="1">
    <location>
        <begin position="168"/>
        <end position="177"/>
    </location>
</feature>
<dbReference type="OrthoDB" id="3066970at2759"/>
<keyword evidence="5" id="KW-1185">Reference proteome</keyword>
<organism evidence="4 5">
    <name type="scientific">Gymnopilus dilepis</name>
    <dbReference type="NCBI Taxonomy" id="231916"/>
    <lineage>
        <taxon>Eukaryota</taxon>
        <taxon>Fungi</taxon>
        <taxon>Dikarya</taxon>
        <taxon>Basidiomycota</taxon>
        <taxon>Agaricomycotina</taxon>
        <taxon>Agaricomycetes</taxon>
        <taxon>Agaricomycetidae</taxon>
        <taxon>Agaricales</taxon>
        <taxon>Agaricineae</taxon>
        <taxon>Hymenogastraceae</taxon>
        <taxon>Gymnopilus</taxon>
    </lineage>
</organism>
<dbReference type="InParanoid" id="A0A409VH39"/>
<evidence type="ECO:0000313" key="4">
    <source>
        <dbReference type="EMBL" id="PPQ65569.1"/>
    </source>
</evidence>
<dbReference type="EMBL" id="NHYE01005650">
    <property type="protein sequence ID" value="PPQ65569.1"/>
    <property type="molecule type" value="Genomic_DNA"/>
</dbReference>
<evidence type="ECO:0000256" key="3">
    <source>
        <dbReference type="SAM" id="SignalP"/>
    </source>
</evidence>
<dbReference type="AlphaFoldDB" id="A0A409VH39"/>
<keyword evidence="2" id="KW-1133">Transmembrane helix</keyword>
<feature type="region of interest" description="Disordered" evidence="1">
    <location>
        <begin position="28"/>
        <end position="60"/>
    </location>
</feature>
<evidence type="ECO:0000256" key="1">
    <source>
        <dbReference type="SAM" id="MobiDB-lite"/>
    </source>
</evidence>
<keyword evidence="2" id="KW-0812">Transmembrane</keyword>
<feature type="transmembrane region" description="Helical" evidence="2">
    <location>
        <begin position="102"/>
        <end position="126"/>
    </location>
</feature>
<accession>A0A409VH39</accession>
<feature type="signal peptide" evidence="3">
    <location>
        <begin position="1"/>
        <end position="16"/>
    </location>
</feature>
<feature type="chain" id="PRO_5019224058" evidence="3">
    <location>
        <begin position="17"/>
        <end position="236"/>
    </location>
</feature>
<proteinExistence type="predicted"/>
<name>A0A409VH39_9AGAR</name>
<protein>
    <submittedName>
        <fullName evidence="4">Uncharacterized protein</fullName>
    </submittedName>
</protein>
<sequence length="236" mass="25635">MALLFLLLLFLPFVSAVPALAAARTSSAPSLSNAVPHNTPAPKKASTHPPITHPHLPTTTHRSVQIISRPTLPTNAVVPIPVHTHRPPPPPLPPPQSNQKPISIAFEVLGGLFGSLILVGLVRCCYNYRKTPSRDRIADILQRHNLQRELEELERNPAVLRRPSLREPAPPYFPRPPSYEDFNPPQPVRSNPGPAYSAVATSSPPPSPPPMSQRDLPGAPVTVRPHPDLIPQIPSG</sequence>
<comment type="caution">
    <text evidence="4">The sequence shown here is derived from an EMBL/GenBank/DDBJ whole genome shotgun (WGS) entry which is preliminary data.</text>
</comment>
<reference evidence="4 5" key="1">
    <citation type="journal article" date="2018" name="Evol. Lett.">
        <title>Horizontal gene cluster transfer increased hallucinogenic mushroom diversity.</title>
        <authorList>
            <person name="Reynolds H.T."/>
            <person name="Vijayakumar V."/>
            <person name="Gluck-Thaler E."/>
            <person name="Korotkin H.B."/>
            <person name="Matheny P.B."/>
            <person name="Slot J.C."/>
        </authorList>
    </citation>
    <scope>NUCLEOTIDE SEQUENCE [LARGE SCALE GENOMIC DNA]</scope>
    <source>
        <strain evidence="4 5">SRW20</strain>
    </source>
</reference>
<evidence type="ECO:0000313" key="5">
    <source>
        <dbReference type="Proteomes" id="UP000284706"/>
    </source>
</evidence>
<dbReference type="Proteomes" id="UP000284706">
    <property type="component" value="Unassembled WGS sequence"/>
</dbReference>
<feature type="compositionally biased region" description="Low complexity" evidence="1">
    <location>
        <begin position="47"/>
        <end position="60"/>
    </location>
</feature>
<keyword evidence="2" id="KW-0472">Membrane</keyword>
<feature type="region of interest" description="Disordered" evidence="1">
    <location>
        <begin position="161"/>
        <end position="236"/>
    </location>
</feature>
<keyword evidence="3" id="KW-0732">Signal</keyword>
<gene>
    <name evidence="4" type="ORF">CVT26_000518</name>
</gene>
<evidence type="ECO:0000256" key="2">
    <source>
        <dbReference type="SAM" id="Phobius"/>
    </source>
</evidence>